<dbReference type="EMBL" id="CP019688">
    <property type="protein sequence ID" value="AQQ14124.1"/>
    <property type="molecule type" value="Genomic_DNA"/>
</dbReference>
<dbReference type="KEGG" id="cgv:CGLAU_00645"/>
<accession>A0A1Q2HTF2</accession>
<sequence>MTGNELLAWIDTIFPGIELSLVDDSAVATTTHQDLPVAVTVGFSTVDTGLRLEADPSTLVGCELAVKGGVDKQLLAQTAIEATRIINSFGIPAQPGVLLENLFSNVELPQGATVGHGFLREPDLFYKGTPVHPEEGKLTVLLELVALTDAEYRIASEQGVEILKQQLRRRSVDITDWFRG</sequence>
<evidence type="ECO:0000313" key="2">
    <source>
        <dbReference type="Proteomes" id="UP000217209"/>
    </source>
</evidence>
<organism evidence="1 2">
    <name type="scientific">Corynebacterium glaucum</name>
    <dbReference type="NCBI Taxonomy" id="187491"/>
    <lineage>
        <taxon>Bacteria</taxon>
        <taxon>Bacillati</taxon>
        <taxon>Actinomycetota</taxon>
        <taxon>Actinomycetes</taxon>
        <taxon>Mycobacteriales</taxon>
        <taxon>Corynebacteriaceae</taxon>
        <taxon>Corynebacterium</taxon>
    </lineage>
</organism>
<reference evidence="1 2" key="1">
    <citation type="submission" date="2016-12" db="EMBL/GenBank/DDBJ databases">
        <authorList>
            <person name="Song W.-J."/>
            <person name="Kurnit D.M."/>
        </authorList>
    </citation>
    <scope>NUCLEOTIDE SEQUENCE [LARGE SCALE GENOMIC DNA]</scope>
    <source>
        <strain evidence="1 2">DSM 30827</strain>
    </source>
</reference>
<protein>
    <submittedName>
        <fullName evidence="1">Suppressor of fused protein (SUFU)</fullName>
    </submittedName>
</protein>
<dbReference type="Proteomes" id="UP000217209">
    <property type="component" value="Chromosome"/>
</dbReference>
<gene>
    <name evidence="1" type="ORF">CGLAU_00645</name>
</gene>
<evidence type="ECO:0000313" key="1">
    <source>
        <dbReference type="EMBL" id="AQQ14124.1"/>
    </source>
</evidence>
<name>A0A1Q2HTF2_9CORY</name>
<dbReference type="AlphaFoldDB" id="A0A1Q2HTF2"/>
<proteinExistence type="predicted"/>
<dbReference type="OrthoDB" id="4426448at2"/>
<dbReference type="RefSeq" id="WP_095659020.1">
    <property type="nucleotide sequence ID" value="NZ_CP019688.1"/>
</dbReference>
<keyword evidence="2" id="KW-1185">Reference proteome</keyword>